<name>A0A1F5TRN9_9BACT</name>
<dbReference type="InterPro" id="IPR050194">
    <property type="entry name" value="Glycosyltransferase_grp1"/>
</dbReference>
<proteinExistence type="predicted"/>
<comment type="caution">
    <text evidence="2">The sequence shown here is derived from an EMBL/GenBank/DDBJ whole genome shotgun (WGS) entry which is preliminary data.</text>
</comment>
<dbReference type="Gene3D" id="3.40.50.2000">
    <property type="entry name" value="Glycogen Phosphorylase B"/>
    <property type="match status" value="2"/>
</dbReference>
<gene>
    <name evidence="2" type="ORF">A2531_06290</name>
</gene>
<organism evidence="2 3">
    <name type="scientific">Candidatus Falkowbacteria bacterium RIFOXYD2_FULL_34_120</name>
    <dbReference type="NCBI Taxonomy" id="1798007"/>
    <lineage>
        <taxon>Bacteria</taxon>
        <taxon>Candidatus Falkowiibacteriota</taxon>
    </lineage>
</organism>
<accession>A0A1F5TRN9</accession>
<evidence type="ECO:0000259" key="1">
    <source>
        <dbReference type="Pfam" id="PF00534"/>
    </source>
</evidence>
<dbReference type="SUPFAM" id="SSF53756">
    <property type="entry name" value="UDP-Glycosyltransferase/glycogen phosphorylase"/>
    <property type="match status" value="1"/>
</dbReference>
<dbReference type="AlphaFoldDB" id="A0A1F5TRN9"/>
<sequence length="385" mass="45277">MNNKNKKLNILIISFDWRNIFQNDFGQLISKLKRDRLYIEDNNLFLFNWGIKGYHQKKENIETFHVKYFLTKNRVVCDILSLFILPWVLFKYKFRPDIIWIKEFPFVFSAIIPKILWKSKIVFLLSATPRSLVKTRKFGNIKFAYQACCEHLAKFFIDYPWANGEATKKYLIDMGFRQDEIKIFSGNAILRDIEYIKNSERGRVRKQYNIGNEKKIILSVGRLEREKGYDRLLKLFTKIEGDDLVLIIVGDGVLKEEIKKQIKDLNLEKKVVLAGWVSREDIWDYYQDADVFTLLSYSDGCPAVIKEAMYMNVPVIGSNIESIKAFLGKNNERGFIFTDLGGVKEFENMINQILAGGEKIENKKRKAKEYIEKEMKNLEPINCYI</sequence>
<dbReference type="Proteomes" id="UP000177579">
    <property type="component" value="Unassembled WGS sequence"/>
</dbReference>
<feature type="domain" description="Glycosyl transferase family 1" evidence="1">
    <location>
        <begin position="203"/>
        <end position="369"/>
    </location>
</feature>
<reference evidence="2 3" key="1">
    <citation type="journal article" date="2016" name="Nat. Commun.">
        <title>Thousands of microbial genomes shed light on interconnected biogeochemical processes in an aquifer system.</title>
        <authorList>
            <person name="Anantharaman K."/>
            <person name="Brown C.T."/>
            <person name="Hug L.A."/>
            <person name="Sharon I."/>
            <person name="Castelle C.J."/>
            <person name="Probst A.J."/>
            <person name="Thomas B.C."/>
            <person name="Singh A."/>
            <person name="Wilkins M.J."/>
            <person name="Karaoz U."/>
            <person name="Brodie E.L."/>
            <person name="Williams K.H."/>
            <person name="Hubbard S.S."/>
            <person name="Banfield J.F."/>
        </authorList>
    </citation>
    <scope>NUCLEOTIDE SEQUENCE [LARGE SCALE GENOMIC DNA]</scope>
</reference>
<dbReference type="CDD" id="cd03801">
    <property type="entry name" value="GT4_PimA-like"/>
    <property type="match status" value="1"/>
</dbReference>
<evidence type="ECO:0000313" key="2">
    <source>
        <dbReference type="EMBL" id="OGF41620.1"/>
    </source>
</evidence>
<dbReference type="PANTHER" id="PTHR45947">
    <property type="entry name" value="SULFOQUINOVOSYL TRANSFERASE SQD2"/>
    <property type="match status" value="1"/>
</dbReference>
<dbReference type="Pfam" id="PF00534">
    <property type="entry name" value="Glycos_transf_1"/>
    <property type="match status" value="1"/>
</dbReference>
<dbReference type="EMBL" id="MFGO01000007">
    <property type="protein sequence ID" value="OGF41620.1"/>
    <property type="molecule type" value="Genomic_DNA"/>
</dbReference>
<dbReference type="PANTHER" id="PTHR45947:SF3">
    <property type="entry name" value="SULFOQUINOVOSYL TRANSFERASE SQD2"/>
    <property type="match status" value="1"/>
</dbReference>
<protein>
    <recommendedName>
        <fullName evidence="1">Glycosyl transferase family 1 domain-containing protein</fullName>
    </recommendedName>
</protein>
<evidence type="ECO:0000313" key="3">
    <source>
        <dbReference type="Proteomes" id="UP000177579"/>
    </source>
</evidence>
<dbReference type="InterPro" id="IPR001296">
    <property type="entry name" value="Glyco_trans_1"/>
</dbReference>
<dbReference type="GO" id="GO:0016757">
    <property type="term" value="F:glycosyltransferase activity"/>
    <property type="evidence" value="ECO:0007669"/>
    <property type="project" value="InterPro"/>
</dbReference>